<protein>
    <submittedName>
        <fullName evidence="2">Uncharacterized protein</fullName>
    </submittedName>
</protein>
<proteinExistence type="predicted"/>
<evidence type="ECO:0000256" key="1">
    <source>
        <dbReference type="SAM" id="SignalP"/>
    </source>
</evidence>
<feature type="signal peptide" evidence="1">
    <location>
        <begin position="1"/>
        <end position="24"/>
    </location>
</feature>
<dbReference type="Proteomes" id="UP000825679">
    <property type="component" value="Chromosome"/>
</dbReference>
<reference evidence="2 3" key="1">
    <citation type="submission" date="2021-08" db="EMBL/GenBank/DDBJ databases">
        <title>complete genome sequencing of Deefgea sp. D25.</title>
        <authorList>
            <person name="Bae J.-W."/>
            <person name="Gim D.-H."/>
        </authorList>
    </citation>
    <scope>NUCLEOTIDE SEQUENCE [LARGE SCALE GENOMIC DNA]</scope>
    <source>
        <strain evidence="2 3">D25</strain>
    </source>
</reference>
<name>A0ABX8Z2M6_9NEIS</name>
<organism evidence="2 3">
    <name type="scientific">Deefgea tanakiae</name>
    <dbReference type="NCBI Taxonomy" id="2865840"/>
    <lineage>
        <taxon>Bacteria</taxon>
        <taxon>Pseudomonadati</taxon>
        <taxon>Pseudomonadota</taxon>
        <taxon>Betaproteobacteria</taxon>
        <taxon>Neisseriales</taxon>
        <taxon>Chitinibacteraceae</taxon>
        <taxon>Deefgea</taxon>
    </lineage>
</organism>
<keyword evidence="3" id="KW-1185">Reference proteome</keyword>
<gene>
    <name evidence="2" type="ORF">K4H28_10955</name>
</gene>
<accession>A0ABX8Z2M6</accession>
<evidence type="ECO:0000313" key="2">
    <source>
        <dbReference type="EMBL" id="QZA76833.1"/>
    </source>
</evidence>
<dbReference type="RefSeq" id="WP_221005235.1">
    <property type="nucleotide sequence ID" value="NZ_CP081150.1"/>
</dbReference>
<keyword evidence="1" id="KW-0732">Signal</keyword>
<feature type="chain" id="PRO_5047388669" evidence="1">
    <location>
        <begin position="25"/>
        <end position="112"/>
    </location>
</feature>
<dbReference type="EMBL" id="CP081150">
    <property type="protein sequence ID" value="QZA76833.1"/>
    <property type="molecule type" value="Genomic_DNA"/>
</dbReference>
<sequence length="112" mass="10819">MNKMIKTGLLAGAALVALSGQVLATDACTGTGGDATISAGSFIVNGFTLKCSKNVVLGYTESTNTKVGVCAASQKGNRKFGGTSEGGAVADLGAHTQGTATTITSGAGNGCS</sequence>
<evidence type="ECO:0000313" key="3">
    <source>
        <dbReference type="Proteomes" id="UP000825679"/>
    </source>
</evidence>